<dbReference type="Proteomes" id="UP000234433">
    <property type="component" value="Unassembled WGS sequence"/>
</dbReference>
<evidence type="ECO:0000313" key="2">
    <source>
        <dbReference type="Proteomes" id="UP000234433"/>
    </source>
</evidence>
<name>A0A2H1JH53_9MICO</name>
<dbReference type="GO" id="GO:0016829">
    <property type="term" value="F:lyase activity"/>
    <property type="evidence" value="ECO:0007669"/>
    <property type="project" value="UniProtKB-KW"/>
</dbReference>
<dbReference type="InterPro" id="IPR043132">
    <property type="entry name" value="BCAT-like_C"/>
</dbReference>
<keyword evidence="1" id="KW-0808">Transferase</keyword>
<evidence type="ECO:0000313" key="1">
    <source>
        <dbReference type="EMBL" id="SMX86789.1"/>
    </source>
</evidence>
<reference evidence="1 2" key="1">
    <citation type="submission" date="2017-03" db="EMBL/GenBank/DDBJ databases">
        <authorList>
            <person name="Afonso C.L."/>
            <person name="Miller P.J."/>
            <person name="Scott M.A."/>
            <person name="Spackman E."/>
            <person name="Goraichik I."/>
            <person name="Dimitrov K.M."/>
            <person name="Suarez D.L."/>
            <person name="Swayne D.E."/>
        </authorList>
    </citation>
    <scope>NUCLEOTIDE SEQUENCE [LARGE SCALE GENOMIC DNA]</scope>
    <source>
        <strain evidence="1 2">CNRZ 918</strain>
    </source>
</reference>
<keyword evidence="1" id="KW-0456">Lyase</keyword>
<dbReference type="AlphaFoldDB" id="A0A2H1JH53"/>
<dbReference type="Gene3D" id="3.20.10.10">
    <property type="entry name" value="D-amino Acid Aminotransferase, subunit A, domain 2"/>
    <property type="match status" value="1"/>
</dbReference>
<keyword evidence="1" id="KW-0032">Aminotransferase</keyword>
<dbReference type="Pfam" id="PF01063">
    <property type="entry name" value="Aminotran_4"/>
    <property type="match status" value="1"/>
</dbReference>
<accession>A0A2H1JH53</accession>
<dbReference type="GO" id="GO:0008483">
    <property type="term" value="F:transaminase activity"/>
    <property type="evidence" value="ECO:0007669"/>
    <property type="project" value="UniProtKB-KW"/>
</dbReference>
<sequence length="263" mass="29965">MTIWTWDQQQREFVSGGAKGALRLADSWFVGDGRVRAFDRHRRRFSTAALELGGTDADSADFWSALIALIPRSGEWFPRAEILGDDEPALGFRLRPAPPRTDELDVWIPPFADPRRHPQTKGSDIARLGELRTRAHEEHGCDEVLLVDEHGFAVESATSSLLWWEDETLCVPHPDLAQLPGVTTSLIQDGARRRSISIEYRRVQPEDLIGHEVWLVNALHGIRRIRAWSGSLDFASVSTRVHGSAPSWFWEWKTWLEREMKLI</sequence>
<dbReference type="InterPro" id="IPR036038">
    <property type="entry name" value="Aminotransferase-like"/>
</dbReference>
<gene>
    <name evidence="1" type="ORF">BANT918_01658</name>
</gene>
<dbReference type="RefSeq" id="WP_101619781.1">
    <property type="nucleotide sequence ID" value="NZ_FXZD01000004.1"/>
</dbReference>
<proteinExistence type="predicted"/>
<dbReference type="InterPro" id="IPR001544">
    <property type="entry name" value="Aminotrans_IV"/>
</dbReference>
<dbReference type="SUPFAM" id="SSF56752">
    <property type="entry name" value="D-aminoacid aminotransferase-like PLP-dependent enzymes"/>
    <property type="match status" value="1"/>
</dbReference>
<organism evidence="1 2">
    <name type="scientific">Brevibacterium antiquum CNRZ 918</name>
    <dbReference type="NCBI Taxonomy" id="1255637"/>
    <lineage>
        <taxon>Bacteria</taxon>
        <taxon>Bacillati</taxon>
        <taxon>Actinomycetota</taxon>
        <taxon>Actinomycetes</taxon>
        <taxon>Micrococcales</taxon>
        <taxon>Brevibacteriaceae</taxon>
        <taxon>Brevibacterium</taxon>
    </lineage>
</organism>
<dbReference type="EMBL" id="FXZD01000004">
    <property type="protein sequence ID" value="SMX86789.1"/>
    <property type="molecule type" value="Genomic_DNA"/>
</dbReference>
<dbReference type="OrthoDB" id="4570776at2"/>
<protein>
    <submittedName>
        <fullName evidence="1">Branched-chain amino acid aminotransferase/4-amino-4-deoxychorismate lyase</fullName>
    </submittedName>
</protein>